<reference evidence="1 2" key="1">
    <citation type="submission" date="2024-04" db="EMBL/GenBank/DDBJ databases">
        <title>Draft genome sequence of Pseudophaeobacter arcticus NBRC 116598.</title>
        <authorList>
            <person name="Miyakawa T."/>
            <person name="Kusuya Y."/>
            <person name="Miura T."/>
        </authorList>
    </citation>
    <scope>NUCLEOTIDE SEQUENCE [LARGE SCALE GENOMIC DNA]</scope>
    <source>
        <strain evidence="1 2">SU-CL00105</strain>
    </source>
</reference>
<evidence type="ECO:0000313" key="2">
    <source>
        <dbReference type="Proteomes" id="UP001441944"/>
    </source>
</evidence>
<proteinExistence type="predicted"/>
<sequence length="176" mass="19553">MPGILGAQAVLAAAVFWIQRARNAAQVGHDLVDVAKDIRLAARRFGFQRRSNVHPAETIEDPQIALAALEASFLELDDYPTAEQKEALVRGLRQELQIPHQDAEELVLLGRWIMQECGGPQQATSRLSRRLYKLSAQSHFNVFVSLIQGITKYGNGTLTQPQKTALEEVQRGLKIS</sequence>
<evidence type="ECO:0000313" key="1">
    <source>
        <dbReference type="EMBL" id="GAA6197320.1"/>
    </source>
</evidence>
<dbReference type="EMBL" id="BAABWU010000011">
    <property type="protein sequence ID" value="GAA6197320.1"/>
    <property type="molecule type" value="Genomic_DNA"/>
</dbReference>
<dbReference type="Proteomes" id="UP001441944">
    <property type="component" value="Unassembled WGS sequence"/>
</dbReference>
<accession>A0ABQ0AN82</accession>
<comment type="caution">
    <text evidence="1">The sequence shown here is derived from an EMBL/GenBank/DDBJ whole genome shotgun (WGS) entry which is preliminary data.</text>
</comment>
<protein>
    <recommendedName>
        <fullName evidence="3">Co-chaperone DjlA N-terminal domain-containing protein</fullName>
    </recommendedName>
</protein>
<organism evidence="1 2">
    <name type="scientific">Pseudophaeobacter arcticus</name>
    <dbReference type="NCBI Taxonomy" id="385492"/>
    <lineage>
        <taxon>Bacteria</taxon>
        <taxon>Pseudomonadati</taxon>
        <taxon>Pseudomonadota</taxon>
        <taxon>Alphaproteobacteria</taxon>
        <taxon>Rhodobacterales</taxon>
        <taxon>Paracoccaceae</taxon>
        <taxon>Pseudophaeobacter</taxon>
    </lineage>
</organism>
<name>A0ABQ0AN82_9RHOB</name>
<evidence type="ECO:0008006" key="3">
    <source>
        <dbReference type="Google" id="ProtNLM"/>
    </source>
</evidence>
<gene>
    <name evidence="1" type="ORF">NBRC116598_27640</name>
</gene>
<dbReference type="RefSeq" id="WP_353400925.1">
    <property type="nucleotide sequence ID" value="NZ_BAABWU010000011.1"/>
</dbReference>
<keyword evidence="2" id="KW-1185">Reference proteome</keyword>